<accession>A0ACB8BA64</accession>
<keyword evidence="2" id="KW-1185">Reference proteome</keyword>
<evidence type="ECO:0000313" key="2">
    <source>
        <dbReference type="Proteomes" id="UP000790709"/>
    </source>
</evidence>
<reference evidence="1" key="1">
    <citation type="journal article" date="2021" name="New Phytol.">
        <title>Evolutionary innovations through gain and loss of genes in the ectomycorrhizal Boletales.</title>
        <authorList>
            <person name="Wu G."/>
            <person name="Miyauchi S."/>
            <person name="Morin E."/>
            <person name="Kuo A."/>
            <person name="Drula E."/>
            <person name="Varga T."/>
            <person name="Kohler A."/>
            <person name="Feng B."/>
            <person name="Cao Y."/>
            <person name="Lipzen A."/>
            <person name="Daum C."/>
            <person name="Hundley H."/>
            <person name="Pangilinan J."/>
            <person name="Johnson J."/>
            <person name="Barry K."/>
            <person name="LaButti K."/>
            <person name="Ng V."/>
            <person name="Ahrendt S."/>
            <person name="Min B."/>
            <person name="Choi I.G."/>
            <person name="Park H."/>
            <person name="Plett J.M."/>
            <person name="Magnuson J."/>
            <person name="Spatafora J.W."/>
            <person name="Nagy L.G."/>
            <person name="Henrissat B."/>
            <person name="Grigoriev I.V."/>
            <person name="Yang Z.L."/>
            <person name="Xu J."/>
            <person name="Martin F.M."/>
        </authorList>
    </citation>
    <scope>NUCLEOTIDE SEQUENCE</scope>
    <source>
        <strain evidence="1">KUC20120723A-06</strain>
    </source>
</reference>
<dbReference type="Proteomes" id="UP000790709">
    <property type="component" value="Unassembled WGS sequence"/>
</dbReference>
<proteinExistence type="predicted"/>
<protein>
    <submittedName>
        <fullName evidence="1">Uncharacterized protein</fullName>
    </submittedName>
</protein>
<dbReference type="EMBL" id="MU266479">
    <property type="protein sequence ID" value="KAH7922585.1"/>
    <property type="molecule type" value="Genomic_DNA"/>
</dbReference>
<comment type="caution">
    <text evidence="1">The sequence shown here is derived from an EMBL/GenBank/DDBJ whole genome shotgun (WGS) entry which is preliminary data.</text>
</comment>
<organism evidence="1 2">
    <name type="scientific">Leucogyrophana mollusca</name>
    <dbReference type="NCBI Taxonomy" id="85980"/>
    <lineage>
        <taxon>Eukaryota</taxon>
        <taxon>Fungi</taxon>
        <taxon>Dikarya</taxon>
        <taxon>Basidiomycota</taxon>
        <taxon>Agaricomycotina</taxon>
        <taxon>Agaricomycetes</taxon>
        <taxon>Agaricomycetidae</taxon>
        <taxon>Boletales</taxon>
        <taxon>Boletales incertae sedis</taxon>
        <taxon>Leucogyrophana</taxon>
    </lineage>
</organism>
<sequence>MDGPLGPCQPDKRNEANEFIFDHPSASHHQLNAHLHGVPYSQLIQQPYPPTYQCGSPADRHTSPSSPFAPTPDYHAASQQHVQTACEQPYQQLTRAGLTSAQADQAQVYLNSPAAKQSDWNNAPNPPQNGGPHHRFPNEILRMGVNIEPDMSRLSIDSRDDHDSDEASSELPWAQSRDTPVALVSRSIQQGQQHQSHLSPSSISPHPYPPQLDTAIMSTRSSLISTPSVSSTLVERSIGTTSCRSSDSACTVAGGPGYRDPTTQDRSLSMSTTSPSMRTLLDAHSHLPVPHMNIAEGRNSHTTSIRAPGTVRKTTVVYPALLSNVAAAFRERINLADRIKDGLTYKDAFDGQEAADKLAYIIKTTDRNIALLVGRALGAQNYFHDVTYVHRLRDNAYELYQFHTKLSPFVSGQLPTSGWTIEDEKGEWEGSKGDKDLASPAHGAGSNDSHEKDVFPSLGAGEMQGPRARRGGESIDEIPLPSGVFTLLTDCYSPTCTRDQLCYSIACPRRLEQPARLNMKPQPELKKQISRESLGDRAVSPLSCLLRLLLCR</sequence>
<gene>
    <name evidence="1" type="ORF">BV22DRAFT_1037307</name>
</gene>
<name>A0ACB8BA64_9AGAM</name>
<evidence type="ECO:0000313" key="1">
    <source>
        <dbReference type="EMBL" id="KAH7922585.1"/>
    </source>
</evidence>